<dbReference type="Gene3D" id="3.40.605.10">
    <property type="entry name" value="Aldehyde Dehydrogenase, Chain A, domain 1"/>
    <property type="match status" value="1"/>
</dbReference>
<accession>A0A6G6GPJ5</accession>
<name>A0A6G6GPJ5_9FLAO</name>
<dbReference type="InterPro" id="IPR016160">
    <property type="entry name" value="Ald_DH_CS_CYS"/>
</dbReference>
<keyword evidence="3" id="KW-0520">NAD</keyword>
<dbReference type="Pfam" id="PF00171">
    <property type="entry name" value="Aldedh"/>
    <property type="match status" value="1"/>
</dbReference>
<gene>
    <name evidence="7" type="ORF">G5B37_13135</name>
</gene>
<organism evidence="7 8">
    <name type="scientific">Rasiella rasia</name>
    <dbReference type="NCBI Taxonomy" id="2744027"/>
    <lineage>
        <taxon>Bacteria</taxon>
        <taxon>Pseudomonadati</taxon>
        <taxon>Bacteroidota</taxon>
        <taxon>Flavobacteriia</taxon>
        <taxon>Flavobacteriales</taxon>
        <taxon>Flavobacteriaceae</taxon>
        <taxon>Rasiella</taxon>
    </lineage>
</organism>
<dbReference type="RefSeq" id="WP_164680484.1">
    <property type="nucleotide sequence ID" value="NZ_CP049057.1"/>
</dbReference>
<dbReference type="PANTHER" id="PTHR43720">
    <property type="entry name" value="2-AMINOMUCONIC SEMIALDEHYDE DEHYDROGENASE"/>
    <property type="match status" value="1"/>
</dbReference>
<sequence length="487" mass="53094">MKKILNYIDGTYQDPTSGEWLDNFNPSTGNIYSQIAKSTPKDIEHAYVAAKEAFPSWSTTPIETRSKIMLRIADLIEANLDRLAAAESLDNGKPVSLAKAVDIPRASANFRFFGNAITQFASEAHESVGRNTMNFTLRQPIGVVGCISPWNLPLYLFTWKVAPAIAAGNCVVAKPSEVTPMTAYLLGELLSEAGLPKGVLNIVHGTGPEAGQAIVAHPNIKAISFTGGTTTGEHIARTAAPMFKKLSLELGGKNPNLIFADCNYEKMLSVTVKSSFANQGQICLCGSRIYVEESIAETFKKDFVAKVSELKVGNPSDNDTNLGALVSQAHMEKVENYIEIAKNEGGTVLFGGNKVSVPGHEQGYYLQPTVIEIDDNKCRIQQEEVFGPVVTIVSFKDETEAIQMANDVQYGLSATVWTQDLNRTMRVSKQLEAGIVWVNTWLNRDLRTPFGGVKNSGVGREGGFEALRFFTEPKNVCITYTDLPNNP</sequence>
<evidence type="ECO:0000313" key="7">
    <source>
        <dbReference type="EMBL" id="QIE60472.1"/>
    </source>
</evidence>
<dbReference type="InterPro" id="IPR016163">
    <property type="entry name" value="Ald_DH_C"/>
</dbReference>
<dbReference type="SUPFAM" id="SSF53720">
    <property type="entry name" value="ALDH-like"/>
    <property type="match status" value="1"/>
</dbReference>
<dbReference type="AlphaFoldDB" id="A0A6G6GPJ5"/>
<dbReference type="EMBL" id="CP049057">
    <property type="protein sequence ID" value="QIE60472.1"/>
    <property type="molecule type" value="Genomic_DNA"/>
</dbReference>
<comment type="similarity">
    <text evidence="1 5">Belongs to the aldehyde dehydrogenase family.</text>
</comment>
<reference evidence="7 8" key="1">
    <citation type="submission" date="2020-02" db="EMBL/GenBank/DDBJ databases">
        <title>Complete genome sequence of Flavobacteriaceae bacterium.</title>
        <authorList>
            <person name="Kim S.-J."/>
            <person name="Kim Y.-S."/>
            <person name="Kim K.-H."/>
        </authorList>
    </citation>
    <scope>NUCLEOTIDE SEQUENCE [LARGE SCALE GENOMIC DNA]</scope>
    <source>
        <strain evidence="7 8">RR4-40</strain>
    </source>
</reference>
<evidence type="ECO:0000313" key="8">
    <source>
        <dbReference type="Proteomes" id="UP000505306"/>
    </source>
</evidence>
<dbReference type="InterPro" id="IPR016161">
    <property type="entry name" value="Ald_DH/histidinol_DH"/>
</dbReference>
<dbReference type="InterPro" id="IPR016162">
    <property type="entry name" value="Ald_DH_N"/>
</dbReference>
<feature type="active site" evidence="4">
    <location>
        <position position="249"/>
    </location>
</feature>
<protein>
    <submittedName>
        <fullName evidence="7">Aldehyde dehydrogenase</fullName>
    </submittedName>
</protein>
<dbReference type="PROSITE" id="PS00687">
    <property type="entry name" value="ALDEHYDE_DEHYDR_GLU"/>
    <property type="match status" value="1"/>
</dbReference>
<proteinExistence type="inferred from homology"/>
<dbReference type="InterPro" id="IPR015590">
    <property type="entry name" value="Aldehyde_DH_dom"/>
</dbReference>
<dbReference type="InterPro" id="IPR029510">
    <property type="entry name" value="Ald_DH_CS_GLU"/>
</dbReference>
<feature type="domain" description="Aldehyde dehydrogenase" evidence="6">
    <location>
        <begin position="15"/>
        <end position="476"/>
    </location>
</feature>
<dbReference type="Gene3D" id="3.40.309.10">
    <property type="entry name" value="Aldehyde Dehydrogenase, Chain A, domain 2"/>
    <property type="match status" value="1"/>
</dbReference>
<dbReference type="CDD" id="cd07093">
    <property type="entry name" value="ALDH_F8_HMSADH"/>
    <property type="match status" value="1"/>
</dbReference>
<evidence type="ECO:0000256" key="5">
    <source>
        <dbReference type="RuleBase" id="RU003345"/>
    </source>
</evidence>
<evidence type="ECO:0000256" key="2">
    <source>
        <dbReference type="ARBA" id="ARBA00023002"/>
    </source>
</evidence>
<dbReference type="FunFam" id="3.40.309.10:FF:000012">
    <property type="entry name" value="Betaine aldehyde dehydrogenase"/>
    <property type="match status" value="1"/>
</dbReference>
<evidence type="ECO:0000259" key="6">
    <source>
        <dbReference type="Pfam" id="PF00171"/>
    </source>
</evidence>
<keyword evidence="2 5" id="KW-0560">Oxidoreductase</keyword>
<evidence type="ECO:0000256" key="1">
    <source>
        <dbReference type="ARBA" id="ARBA00009986"/>
    </source>
</evidence>
<keyword evidence="8" id="KW-1185">Reference proteome</keyword>
<dbReference type="Proteomes" id="UP000505306">
    <property type="component" value="Chromosome"/>
</dbReference>
<dbReference type="FunFam" id="3.40.605.10:FF:000007">
    <property type="entry name" value="NAD/NADP-dependent betaine aldehyde dehydrogenase"/>
    <property type="match status" value="1"/>
</dbReference>
<dbReference type="PANTHER" id="PTHR43720:SF2">
    <property type="entry name" value="2-AMINOMUCONIC SEMIALDEHYDE DEHYDROGENASE"/>
    <property type="match status" value="1"/>
</dbReference>
<dbReference type="PROSITE" id="PS00070">
    <property type="entry name" value="ALDEHYDE_DEHYDR_CYS"/>
    <property type="match status" value="1"/>
</dbReference>
<evidence type="ECO:0000256" key="3">
    <source>
        <dbReference type="ARBA" id="ARBA00023027"/>
    </source>
</evidence>
<evidence type="ECO:0000256" key="4">
    <source>
        <dbReference type="PROSITE-ProRule" id="PRU10007"/>
    </source>
</evidence>
<dbReference type="KEGG" id="mgel:G5B37_13135"/>
<dbReference type="GO" id="GO:0016620">
    <property type="term" value="F:oxidoreductase activity, acting on the aldehyde or oxo group of donors, NAD or NADP as acceptor"/>
    <property type="evidence" value="ECO:0007669"/>
    <property type="project" value="InterPro"/>
</dbReference>